<dbReference type="GO" id="GO:0006790">
    <property type="term" value="P:sulfur compound metabolic process"/>
    <property type="evidence" value="ECO:0007669"/>
    <property type="project" value="TreeGrafter"/>
</dbReference>
<dbReference type="InterPro" id="IPR030835">
    <property type="entry name" value="Sulfite_DH_SoxC"/>
</dbReference>
<sequence>MTTELNYPDISDWDVDDGTRRQIEGMIEAEKRALEAQRAELEDCECKEGMFPNPQPTRRSFFLATAAAAAAAGTLPQLARAEAPAGAIEFPVPEDPTKVQGRLTNDDGGYGTRSQFETEARWRFGTATKESSWTMTPLASGLGIITPSGLHFERHHGGIPTINPANHSLIVHGMCDKPKKYTMADLKRFPSVSRTMFIECSGNGLTEFKQPTLKTVQGTHGLTSTSEWTGVPLSTILSEVGIKDGAAWILAEGADAAVMTRSVPMDKAWSDAIIAYGQNGEALRPEQGYPLRLLLPGYEGNTHIKWLRRLEISDKPFMTREETSKYTDLLADGKARQFSMTMEAKSVITFPSGDMKLPGPGFYEITGLAWSGRGAIRDVEVTVDGGKTWNLASLQGPVLPICHTRFRFPWVWDGKPALIACRCSDETGYVQPTIADITAVRGLNSVYHLNGIMAWAIGADGSVTNAAHQV</sequence>
<evidence type="ECO:0000256" key="6">
    <source>
        <dbReference type="SAM" id="MobiDB-lite"/>
    </source>
</evidence>
<dbReference type="GO" id="GO:0050310">
    <property type="term" value="F:sulfite dehydrogenase activity"/>
    <property type="evidence" value="ECO:0007669"/>
    <property type="project" value="UniProtKB-EC"/>
</dbReference>
<dbReference type="EMBL" id="LN829119">
    <property type="protein sequence ID" value="CPR19885.1"/>
    <property type="molecule type" value="Genomic_DNA"/>
</dbReference>
<reference evidence="10" key="1">
    <citation type="journal article" date="2015" name="Genome Announc.">
        <title>Complete Genome Sequences of Two Strains of Candidatus Filomicrobium marinum, a Methanesulfonate-Degrading Species.</title>
        <authorList>
            <person name="Henriques A.C."/>
            <person name="De Marco P."/>
        </authorList>
    </citation>
    <scope>NUCLEOTIDE SEQUENCE</scope>
    <source>
        <strain evidence="10">Berkeley</strain>
    </source>
</reference>
<evidence type="ECO:0000256" key="5">
    <source>
        <dbReference type="SAM" id="Coils"/>
    </source>
</evidence>
<dbReference type="PROSITE" id="PS51318">
    <property type="entry name" value="TAT"/>
    <property type="match status" value="1"/>
</dbReference>
<evidence type="ECO:0000313" key="9">
    <source>
        <dbReference type="EMBL" id="AIY69284.1"/>
    </source>
</evidence>
<keyword evidence="11" id="KW-1185">Reference proteome</keyword>
<dbReference type="Proteomes" id="UP000033187">
    <property type="component" value="Chromosome 1"/>
</dbReference>
<dbReference type="KEGG" id="fil:BN1229_v1_3560"/>
<keyword evidence="3" id="KW-0479">Metal-binding</keyword>
<evidence type="ECO:0000256" key="4">
    <source>
        <dbReference type="ARBA" id="ARBA00023002"/>
    </source>
</evidence>
<dbReference type="Pfam" id="PF00174">
    <property type="entry name" value="Oxidored_molyb"/>
    <property type="match status" value="1"/>
</dbReference>
<evidence type="ECO:0000313" key="11">
    <source>
        <dbReference type="Proteomes" id="UP000033187"/>
    </source>
</evidence>
<dbReference type="PRINTS" id="PR00407">
    <property type="entry name" value="EUMOPTERIN"/>
</dbReference>
<dbReference type="GO" id="GO:0008482">
    <property type="term" value="F:sulfite oxidase activity"/>
    <property type="evidence" value="ECO:0007669"/>
    <property type="project" value="TreeGrafter"/>
</dbReference>
<keyword evidence="4 10" id="KW-0560">Oxidoreductase</keyword>
<dbReference type="PANTHER" id="PTHR19372">
    <property type="entry name" value="SULFITE REDUCTASE"/>
    <property type="match status" value="1"/>
</dbReference>
<evidence type="ECO:0000256" key="2">
    <source>
        <dbReference type="ARBA" id="ARBA00022505"/>
    </source>
</evidence>
<dbReference type="KEGG" id="fiy:BN1229_v1_2364"/>
<reference evidence="11" key="3">
    <citation type="submission" date="2015-02" db="EMBL/GenBank/DDBJ databases">
        <authorList>
            <person name="Chooi Y.-H."/>
        </authorList>
    </citation>
    <scope>NUCLEOTIDE SEQUENCE [LARGE SCALE GENOMIC DNA]</scope>
    <source>
        <strain evidence="11">strain Y</strain>
    </source>
</reference>
<proteinExistence type="predicted"/>
<keyword evidence="2" id="KW-0500">Molybdenum</keyword>
<dbReference type="SUPFAM" id="SSF56524">
    <property type="entry name" value="Oxidoreductase molybdopterin-binding domain"/>
    <property type="match status" value="1"/>
</dbReference>
<evidence type="ECO:0000256" key="3">
    <source>
        <dbReference type="ARBA" id="ARBA00022723"/>
    </source>
</evidence>
<dbReference type="PANTHER" id="PTHR19372:SF7">
    <property type="entry name" value="SULFITE OXIDASE, MITOCHONDRIAL"/>
    <property type="match status" value="1"/>
</dbReference>
<feature type="region of interest" description="Disordered" evidence="6">
    <location>
        <begin position="89"/>
        <end position="112"/>
    </location>
</feature>
<dbReference type="InterPro" id="IPR006311">
    <property type="entry name" value="TAT_signal"/>
</dbReference>
<evidence type="ECO:0000313" key="10">
    <source>
        <dbReference type="EMBL" id="CPR19885.1"/>
    </source>
</evidence>
<dbReference type="InterPro" id="IPR036374">
    <property type="entry name" value="OxRdtase_Mopterin-bd_sf"/>
</dbReference>
<dbReference type="NCBIfam" id="TIGR04555">
    <property type="entry name" value="sulfite_DH_soxC"/>
    <property type="match status" value="1"/>
</dbReference>
<reference evidence="9" key="2">
    <citation type="journal article" date="2015" name="PLoS ONE">
        <title>Methanesulfonate (MSA) Catabolic Genes from Marine and Estuarine Bacteria.</title>
        <authorList>
            <person name="Henriques A.C."/>
            <person name="De Marco P."/>
        </authorList>
    </citation>
    <scope>NUCLEOTIDE SEQUENCE</scope>
    <source>
        <strain evidence="9">Berkeley</strain>
    </source>
</reference>
<dbReference type="Pfam" id="PF03404">
    <property type="entry name" value="Mo-co_dimer"/>
    <property type="match status" value="1"/>
</dbReference>
<dbReference type="EC" id="1.8.2.1" evidence="10"/>
<dbReference type="SUPFAM" id="SSF81296">
    <property type="entry name" value="E set domains"/>
    <property type="match status" value="1"/>
</dbReference>
<protein>
    <submittedName>
        <fullName evidence="9">Putative molybdopterin-binding protein</fullName>
    </submittedName>
    <submittedName>
        <fullName evidence="10">Putative sulfite oxidase (Dehydrogenase) molybdoprotein subunit</fullName>
        <ecNumber evidence="10">1.8.2.1</ecNumber>
    </submittedName>
</protein>
<accession>A0A0D6JGA6</accession>
<evidence type="ECO:0000259" key="8">
    <source>
        <dbReference type="Pfam" id="PF03404"/>
    </source>
</evidence>
<name>A0A0D6JGA6_9HYPH</name>
<dbReference type="Gene3D" id="3.90.420.10">
    <property type="entry name" value="Oxidoreductase, molybdopterin-binding domain"/>
    <property type="match status" value="1"/>
</dbReference>
<feature type="domain" description="Oxidoreductase molybdopterin-binding" evidence="7">
    <location>
        <begin position="156"/>
        <end position="318"/>
    </location>
</feature>
<organism evidence="10 11">
    <name type="scientific">Candidatus Filomicrobium marinum</name>
    <dbReference type="NCBI Taxonomy" id="1608628"/>
    <lineage>
        <taxon>Bacteria</taxon>
        <taxon>Pseudomonadati</taxon>
        <taxon>Pseudomonadota</taxon>
        <taxon>Alphaproteobacteria</taxon>
        <taxon>Hyphomicrobiales</taxon>
        <taxon>Hyphomicrobiaceae</taxon>
        <taxon>Filomicrobium</taxon>
    </lineage>
</organism>
<feature type="coiled-coil region" evidence="5">
    <location>
        <begin position="20"/>
        <end position="47"/>
    </location>
</feature>
<dbReference type="EMBL" id="KM879220">
    <property type="protein sequence ID" value="AIY69284.1"/>
    <property type="molecule type" value="Genomic_DNA"/>
</dbReference>
<dbReference type="InterPro" id="IPR014756">
    <property type="entry name" value="Ig_E-set"/>
</dbReference>
<dbReference type="InterPro" id="IPR000572">
    <property type="entry name" value="OxRdtase_Mopterin-bd_dom"/>
</dbReference>
<dbReference type="AlphaFoldDB" id="A0A0D6JGA6"/>
<keyword evidence="5" id="KW-0175">Coiled coil</keyword>
<dbReference type="GO" id="GO:0030151">
    <property type="term" value="F:molybdenum ion binding"/>
    <property type="evidence" value="ECO:0007669"/>
    <property type="project" value="InterPro"/>
</dbReference>
<evidence type="ECO:0000256" key="1">
    <source>
        <dbReference type="ARBA" id="ARBA00001924"/>
    </source>
</evidence>
<dbReference type="InterPro" id="IPR005066">
    <property type="entry name" value="MoCF_OxRdtse_dimer"/>
</dbReference>
<gene>
    <name evidence="10" type="primary">soxC</name>
    <name evidence="10" type="ORF">YBN1229_v1_2364</name>
</gene>
<dbReference type="GO" id="GO:0020037">
    <property type="term" value="F:heme binding"/>
    <property type="evidence" value="ECO:0007669"/>
    <property type="project" value="TreeGrafter"/>
</dbReference>
<dbReference type="GO" id="GO:0043546">
    <property type="term" value="F:molybdopterin cofactor binding"/>
    <property type="evidence" value="ECO:0007669"/>
    <property type="project" value="TreeGrafter"/>
</dbReference>
<dbReference type="InterPro" id="IPR008335">
    <property type="entry name" value="Mopterin_OxRdtase_euk"/>
</dbReference>
<comment type="cofactor">
    <cofactor evidence="1">
        <name>Mo-molybdopterin</name>
        <dbReference type="ChEBI" id="CHEBI:71302"/>
    </cofactor>
</comment>
<dbReference type="Gene3D" id="2.60.40.650">
    <property type="match status" value="1"/>
</dbReference>
<feature type="domain" description="Moybdenum cofactor oxidoreductase dimerisation" evidence="8">
    <location>
        <begin position="338"/>
        <end position="450"/>
    </location>
</feature>
<evidence type="ECO:0000259" key="7">
    <source>
        <dbReference type="Pfam" id="PF00174"/>
    </source>
</evidence>